<protein>
    <submittedName>
        <fullName evidence="1">CoA transferase</fullName>
    </submittedName>
</protein>
<reference evidence="2" key="1">
    <citation type="journal article" date="2019" name="Int. J. Syst. Evol. Microbiol.">
        <title>The Global Catalogue of Microorganisms (GCM) 10K type strain sequencing project: providing services to taxonomists for standard genome sequencing and annotation.</title>
        <authorList>
            <consortium name="The Broad Institute Genomics Platform"/>
            <consortium name="The Broad Institute Genome Sequencing Center for Infectious Disease"/>
            <person name="Wu L."/>
            <person name="Ma J."/>
        </authorList>
    </citation>
    <scope>NUCLEOTIDE SEQUENCE [LARGE SCALE GENOMIC DNA]</scope>
    <source>
        <strain evidence="2">CCUG 49018</strain>
    </source>
</reference>
<name>A0ABW3VBJ1_9PSEU</name>
<dbReference type="GO" id="GO:0016740">
    <property type="term" value="F:transferase activity"/>
    <property type="evidence" value="ECO:0007669"/>
    <property type="project" value="UniProtKB-KW"/>
</dbReference>
<comment type="caution">
    <text evidence="1">The sequence shown here is derived from an EMBL/GenBank/DDBJ whole genome shotgun (WGS) entry which is preliminary data.</text>
</comment>
<evidence type="ECO:0000313" key="2">
    <source>
        <dbReference type="Proteomes" id="UP001597182"/>
    </source>
</evidence>
<proteinExistence type="predicted"/>
<organism evidence="1 2">
    <name type="scientific">Pseudonocardia benzenivorans</name>
    <dbReference type="NCBI Taxonomy" id="228005"/>
    <lineage>
        <taxon>Bacteria</taxon>
        <taxon>Bacillati</taxon>
        <taxon>Actinomycetota</taxon>
        <taxon>Actinomycetes</taxon>
        <taxon>Pseudonocardiales</taxon>
        <taxon>Pseudonocardiaceae</taxon>
        <taxon>Pseudonocardia</taxon>
    </lineage>
</organism>
<dbReference type="InterPro" id="IPR050509">
    <property type="entry name" value="CoA-transferase_III"/>
</dbReference>
<dbReference type="EMBL" id="JBHTMB010000017">
    <property type="protein sequence ID" value="MFD1232176.1"/>
    <property type="molecule type" value="Genomic_DNA"/>
</dbReference>
<dbReference type="Proteomes" id="UP001597182">
    <property type="component" value="Unassembled WGS sequence"/>
</dbReference>
<dbReference type="PANTHER" id="PTHR48228:SF4">
    <property type="entry name" value="BLR3030 PROTEIN"/>
    <property type="match status" value="1"/>
</dbReference>
<keyword evidence="2" id="KW-1185">Reference proteome</keyword>
<accession>A0ABW3VBJ1</accession>
<dbReference type="Gene3D" id="3.40.50.10540">
    <property type="entry name" value="Crotonobetainyl-coa:carnitine coa-transferase, domain 1"/>
    <property type="match status" value="1"/>
</dbReference>
<keyword evidence="1" id="KW-0808">Transferase</keyword>
<dbReference type="PANTHER" id="PTHR48228">
    <property type="entry name" value="SUCCINYL-COA--D-CITRAMALATE COA-TRANSFERASE"/>
    <property type="match status" value="1"/>
</dbReference>
<sequence>MRDDLVRQLWTLLGGAAGECDRLTVTGPTATLSSRFPVTDAGAAAVGAALLAATADPDGGVGRPVGLDTRQLAVALTSERHLLHDGVSPGNPFDPLSTFHRTADGWLRLHANYPWHRAAARRVLDLPDDAGPGDVAAAARHWRSEELETAVHEGGGVAAAVRTEKEWQATPAGAAAAGLPLVGRHDLADAPPRPRRARTRVLDLTRVIAGPVATRTLAAHGAEVLRIDPPDRPELRTQTWEALPGKHSAVLDLATNPERLEALLAGADVVVSGYRPHALDRFGLAPEALAARFPGLVVVTLSAWGDEGPWAGRRGFDSLVQAACGIGETERRDPDPATPPGVLPAQVLDHATGYLGAAAALLALARQRRVGGTPHVRLALAATATWLQSLPRPDDTDGGTEPVDARPWLEQVEAPDGVLTLASPPGTVDGTRLHWPSPAPAYGAAAATWPSDADPS</sequence>
<dbReference type="RefSeq" id="WP_013676664.1">
    <property type="nucleotide sequence ID" value="NZ_BAABKS010000076.1"/>
</dbReference>
<dbReference type="InterPro" id="IPR003673">
    <property type="entry name" value="CoA-Trfase_fam_III"/>
</dbReference>
<dbReference type="Pfam" id="PF02515">
    <property type="entry name" value="CoA_transf_3"/>
    <property type="match status" value="1"/>
</dbReference>
<evidence type="ECO:0000313" key="1">
    <source>
        <dbReference type="EMBL" id="MFD1232176.1"/>
    </source>
</evidence>
<gene>
    <name evidence="1" type="ORF">ACFQ34_02665</name>
</gene>
<dbReference type="SUPFAM" id="SSF89796">
    <property type="entry name" value="CoA-transferase family III (CaiB/BaiF)"/>
    <property type="match status" value="2"/>
</dbReference>
<dbReference type="InterPro" id="IPR023606">
    <property type="entry name" value="CoA-Trfase_III_dom_1_sf"/>
</dbReference>